<organism evidence="1 2">
    <name type="scientific">Polarella glacialis</name>
    <name type="common">Dinoflagellate</name>
    <dbReference type="NCBI Taxonomy" id="89957"/>
    <lineage>
        <taxon>Eukaryota</taxon>
        <taxon>Sar</taxon>
        <taxon>Alveolata</taxon>
        <taxon>Dinophyceae</taxon>
        <taxon>Suessiales</taxon>
        <taxon>Suessiaceae</taxon>
        <taxon>Polarella</taxon>
    </lineage>
</organism>
<accession>A0A813GLM9</accession>
<dbReference type="EMBL" id="CAJNNV010028836">
    <property type="protein sequence ID" value="CAE8625884.1"/>
    <property type="molecule type" value="Genomic_DNA"/>
</dbReference>
<sequence length="105" mass="11324">MHQTKLDGATVTGGIARATIRIGHRKAVARGLPLLHESARCSISKQISYSAQCCWCCCCSCCCCCCFYYCCSCCSCCWAVAFRANVVVGRSQLRPCDGSIAESFA</sequence>
<evidence type="ECO:0000313" key="2">
    <source>
        <dbReference type="Proteomes" id="UP000654075"/>
    </source>
</evidence>
<name>A0A813GLM9_POLGL</name>
<evidence type="ECO:0000313" key="1">
    <source>
        <dbReference type="EMBL" id="CAE8625884.1"/>
    </source>
</evidence>
<dbReference type="AlphaFoldDB" id="A0A813GLM9"/>
<reference evidence="1" key="1">
    <citation type="submission" date="2021-02" db="EMBL/GenBank/DDBJ databases">
        <authorList>
            <person name="Dougan E. K."/>
            <person name="Rhodes N."/>
            <person name="Thang M."/>
            <person name="Chan C."/>
        </authorList>
    </citation>
    <scope>NUCLEOTIDE SEQUENCE</scope>
</reference>
<dbReference type="Proteomes" id="UP000654075">
    <property type="component" value="Unassembled WGS sequence"/>
</dbReference>
<gene>
    <name evidence="1" type="ORF">PGLA1383_LOCUS42862</name>
</gene>
<proteinExistence type="predicted"/>
<keyword evidence="2" id="KW-1185">Reference proteome</keyword>
<comment type="caution">
    <text evidence="1">The sequence shown here is derived from an EMBL/GenBank/DDBJ whole genome shotgun (WGS) entry which is preliminary data.</text>
</comment>
<protein>
    <submittedName>
        <fullName evidence="1">Uncharacterized protein</fullName>
    </submittedName>
</protein>